<dbReference type="AlphaFoldDB" id="A0A226X4R1"/>
<sequence>MKGLCEAAGAGAAPKLLASGSPKIAILFLPRHLAQRTP</sequence>
<accession>A0A226X4R1</accession>
<protein>
    <submittedName>
        <fullName evidence="1">Uncharacterized protein</fullName>
    </submittedName>
</protein>
<organism evidence="1 2">
    <name type="scientific">Caballeronia sordidicola</name>
    <name type="common">Burkholderia sordidicola</name>
    <dbReference type="NCBI Taxonomy" id="196367"/>
    <lineage>
        <taxon>Bacteria</taxon>
        <taxon>Pseudomonadati</taxon>
        <taxon>Pseudomonadota</taxon>
        <taxon>Betaproteobacteria</taxon>
        <taxon>Burkholderiales</taxon>
        <taxon>Burkholderiaceae</taxon>
        <taxon>Caballeronia</taxon>
    </lineage>
</organism>
<name>A0A226X4R1_CABSO</name>
<evidence type="ECO:0000313" key="1">
    <source>
        <dbReference type="EMBL" id="OXC78426.1"/>
    </source>
</evidence>
<evidence type="ECO:0000313" key="2">
    <source>
        <dbReference type="Proteomes" id="UP000214720"/>
    </source>
</evidence>
<proteinExistence type="predicted"/>
<dbReference type="EMBL" id="MTHB01000063">
    <property type="protein sequence ID" value="OXC78426.1"/>
    <property type="molecule type" value="Genomic_DNA"/>
</dbReference>
<gene>
    <name evidence="1" type="ORF">BSU04_11810</name>
</gene>
<comment type="caution">
    <text evidence="1">The sequence shown here is derived from an EMBL/GenBank/DDBJ whole genome shotgun (WGS) entry which is preliminary data.</text>
</comment>
<reference evidence="2" key="1">
    <citation type="submission" date="2017-01" db="EMBL/GenBank/DDBJ databases">
        <title>Genome Analysis of Deinococcus marmoris KOPRI26562.</title>
        <authorList>
            <person name="Kim J.H."/>
            <person name="Oh H.-M."/>
        </authorList>
    </citation>
    <scope>NUCLEOTIDE SEQUENCE [LARGE SCALE GENOMIC DNA]</scope>
    <source>
        <strain evidence="2">PAMC 26633</strain>
    </source>
</reference>
<dbReference type="Proteomes" id="UP000214720">
    <property type="component" value="Unassembled WGS sequence"/>
</dbReference>